<dbReference type="EMBL" id="BART01028591">
    <property type="protein sequence ID" value="GAG91330.1"/>
    <property type="molecule type" value="Genomic_DNA"/>
</dbReference>
<dbReference type="PANTHER" id="PTHR42685">
    <property type="entry name" value="GERANYLGERANYL DIPHOSPHATE REDUCTASE"/>
    <property type="match status" value="1"/>
</dbReference>
<dbReference type="PANTHER" id="PTHR42685:SF18">
    <property type="entry name" value="DIGERANYLGERANYLGLYCEROPHOSPHOLIPID REDUCTASE"/>
    <property type="match status" value="1"/>
</dbReference>
<feature type="non-terminal residue" evidence="1">
    <location>
        <position position="99"/>
    </location>
</feature>
<name>X1B883_9ZZZZ</name>
<dbReference type="SUPFAM" id="SSF51971">
    <property type="entry name" value="Nucleotide-binding domain"/>
    <property type="match status" value="1"/>
</dbReference>
<accession>X1B883</accession>
<dbReference type="Gene3D" id="3.50.50.60">
    <property type="entry name" value="FAD/NAD(P)-binding domain"/>
    <property type="match status" value="1"/>
</dbReference>
<organism evidence="1">
    <name type="scientific">marine sediment metagenome</name>
    <dbReference type="NCBI Taxonomy" id="412755"/>
    <lineage>
        <taxon>unclassified sequences</taxon>
        <taxon>metagenomes</taxon>
        <taxon>ecological metagenomes</taxon>
    </lineage>
</organism>
<dbReference type="InterPro" id="IPR036188">
    <property type="entry name" value="FAD/NAD-bd_sf"/>
</dbReference>
<comment type="caution">
    <text evidence="1">The sequence shown here is derived from an EMBL/GenBank/DDBJ whole genome shotgun (WGS) entry which is preliminary data.</text>
</comment>
<dbReference type="AlphaFoldDB" id="X1B883"/>
<dbReference type="Gene3D" id="3.30.9.10">
    <property type="entry name" value="D-Amino Acid Oxidase, subunit A, domain 2"/>
    <property type="match status" value="1"/>
</dbReference>
<dbReference type="InterPro" id="IPR050407">
    <property type="entry name" value="Geranylgeranyl_reductase"/>
</dbReference>
<proteinExistence type="predicted"/>
<protein>
    <recommendedName>
        <fullName evidence="2">FAD-binding domain-containing protein</fullName>
    </recommendedName>
</protein>
<reference evidence="1" key="1">
    <citation type="journal article" date="2014" name="Front. Microbiol.">
        <title>High frequency of phylogenetically diverse reductive dehalogenase-homologous genes in deep subseafloor sedimentary metagenomes.</title>
        <authorList>
            <person name="Kawai M."/>
            <person name="Futagami T."/>
            <person name="Toyoda A."/>
            <person name="Takaki Y."/>
            <person name="Nishi S."/>
            <person name="Hori S."/>
            <person name="Arai W."/>
            <person name="Tsubouchi T."/>
            <person name="Morono Y."/>
            <person name="Uchiyama I."/>
            <person name="Ito T."/>
            <person name="Fujiyama A."/>
            <person name="Inagaki F."/>
            <person name="Takami H."/>
        </authorList>
    </citation>
    <scope>NUCLEOTIDE SEQUENCE</scope>
    <source>
        <strain evidence="1">Expedition CK06-06</strain>
    </source>
</reference>
<evidence type="ECO:0008006" key="2">
    <source>
        <dbReference type="Google" id="ProtNLM"/>
    </source>
</evidence>
<dbReference type="Pfam" id="PF13450">
    <property type="entry name" value="NAD_binding_8"/>
    <property type="match status" value="1"/>
</dbReference>
<gene>
    <name evidence="1" type="ORF">S01H4_50364</name>
</gene>
<evidence type="ECO:0000313" key="1">
    <source>
        <dbReference type="EMBL" id="GAG91330.1"/>
    </source>
</evidence>
<sequence length="99" mass="10636">MSYDAIVIGAGPAGLLAANEIAKRGYTVQVLEEHERVGEPDHCAGLLSTSGLKRLGIKLPKDIIQNTVAGARIYSPAGHSILVERGKREANVIDRKQFD</sequence>